<sequence length="963" mass="111024">MKSLKIIFFTLIFLFLVTFLTLINSTLLTSKIFEYLSYELPIKYTKVEGSLYTGIKIEDLNYDDMIKVENLYVKPSLLSLLVKEIYVYDLKIEKVSFENKFFEFIKQEEVDKNQEKEEDDFGIPFTLFVKNFEASLYDFTYDEQKIDEVIIKSKNIASNLKDFISAEIFTNIKSNIANLEANINIDKNIYKMNSKIDLNEYIKTTFNLEANGNLEKVDFVLKNDNLKIEREKQIFDIKDFKLFGSYDIKSSDLNITDLNAILNYDQILSNIKATAYMQNHDIETLNFNIDLQTSIKKEIYKSLKNDLKITSNLNGNLKEIKFTSNLESNELNIDKNILKIESSIVDGLAKIKDKNLNIFADFSLLTNLGSKKSKIELKLNFDKIEDLSLSVKSIVQNLNYENYNLKSLENITIDSFYKRYSLSVNLNSKIANLSLKSPNLKKFIFDLNINDLNPKQFYDFDKSINISKFRGKIKGEYENNLFFDANLVLNDSFFLDANFVTNKENFKSTIKNSSFLVNMGKIGDFIKINANIKELKDLEKELNKILEIPKLGLEGLVNANLELNSKSLENLNFRFNSPKIKLENEKIENIDIKGELKNKIVYFDKLNFDIDTIYDMKLQKRFSLLNEAFFNIEDFNGNFNFDNIFVKTLKNDENITLSININNLSIGHASYGNGILNSNLNINIDKENKIFVQGDIKTNNLKAIYNIPAMSISKDKDIIIVSKDSSLIKKDYFTENIALELIIFADDIKYNVKNIDLKAKTVLNIKKEFSKGVRLYGSVHDVAGTFTELGKTYKIESSSVYFRGLDPINPILDIKASTKVEDVDIFILISGTLNNPRINLNSNPVMNYKDILSYLIFGTSFSNTTNSAQSKQSQASLFLLNELSKDYAKELGVDSIYFQYDPTTQYIETHVGKNIGEKNKIVLKNKAQSGQLVFMRELTKLWNLELGFEEKTQSIDLIYKKRY</sequence>
<organism evidence="6 9">
    <name type="scientific">Aliarcobacter cibarius</name>
    <dbReference type="NCBI Taxonomy" id="255507"/>
    <lineage>
        <taxon>Bacteria</taxon>
        <taxon>Pseudomonadati</taxon>
        <taxon>Campylobacterota</taxon>
        <taxon>Epsilonproteobacteria</taxon>
        <taxon>Campylobacterales</taxon>
        <taxon>Arcobacteraceae</taxon>
        <taxon>Aliarcobacter</taxon>
    </lineage>
</organism>
<evidence type="ECO:0000256" key="1">
    <source>
        <dbReference type="ARBA" id="ARBA00004167"/>
    </source>
</evidence>
<evidence type="ECO:0000256" key="2">
    <source>
        <dbReference type="ARBA" id="ARBA00022692"/>
    </source>
</evidence>
<dbReference type="GO" id="GO:0009306">
    <property type="term" value="P:protein secretion"/>
    <property type="evidence" value="ECO:0007669"/>
    <property type="project" value="InterPro"/>
</dbReference>
<dbReference type="GO" id="GO:0005886">
    <property type="term" value="C:plasma membrane"/>
    <property type="evidence" value="ECO:0007669"/>
    <property type="project" value="InterPro"/>
</dbReference>
<name>A0A7L5JRS4_9BACT</name>
<protein>
    <submittedName>
        <fullName evidence="6">Autotransporter translocation and assembly factor TamB</fullName>
    </submittedName>
</protein>
<accession>A0A7L5JRS4</accession>
<evidence type="ECO:0000256" key="4">
    <source>
        <dbReference type="ARBA" id="ARBA00023136"/>
    </source>
</evidence>
<dbReference type="EMBL" id="CP054051">
    <property type="protein sequence ID" value="QKJ27718.1"/>
    <property type="molecule type" value="Genomic_DNA"/>
</dbReference>
<keyword evidence="2" id="KW-0812">Transmembrane</keyword>
<dbReference type="Proteomes" id="UP000509513">
    <property type="component" value="Chromosome"/>
</dbReference>
<evidence type="ECO:0000259" key="5">
    <source>
        <dbReference type="Pfam" id="PF04357"/>
    </source>
</evidence>
<evidence type="ECO:0000313" key="9">
    <source>
        <dbReference type="Proteomes" id="UP000509513"/>
    </source>
</evidence>
<reference evidence="6 9" key="2">
    <citation type="submission" date="2020-05" db="EMBL/GenBank/DDBJ databases">
        <title>Complete genome sequencing of Campylobacter and Arcobacter type strains.</title>
        <authorList>
            <person name="Miller W.G."/>
            <person name="Yee E."/>
        </authorList>
    </citation>
    <scope>NUCLEOTIDE SEQUENCE [LARGE SCALE GENOMIC DNA]</scope>
    <source>
        <strain evidence="6 9">LMG 21996</strain>
    </source>
</reference>
<dbReference type="GO" id="GO:0097347">
    <property type="term" value="C:TAM protein secretion complex"/>
    <property type="evidence" value="ECO:0007669"/>
    <property type="project" value="TreeGrafter"/>
</dbReference>
<keyword evidence="3" id="KW-1133">Transmembrane helix</keyword>
<evidence type="ECO:0000313" key="6">
    <source>
        <dbReference type="EMBL" id="QKJ27718.1"/>
    </source>
</evidence>
<dbReference type="Proteomes" id="UP000305417">
    <property type="component" value="Unassembled WGS sequence"/>
</dbReference>
<dbReference type="InterPro" id="IPR007452">
    <property type="entry name" value="TamB_C"/>
</dbReference>
<gene>
    <name evidence="6" type="ORF">ACBT_1822</name>
    <name evidence="7" type="ORF">FE247_09740</name>
</gene>
<dbReference type="Pfam" id="PF04357">
    <property type="entry name" value="TamB"/>
    <property type="match status" value="1"/>
</dbReference>
<evidence type="ECO:0000256" key="3">
    <source>
        <dbReference type="ARBA" id="ARBA00022989"/>
    </source>
</evidence>
<keyword evidence="4" id="KW-0472">Membrane</keyword>
<comment type="subcellular location">
    <subcellularLocation>
        <location evidence="1">Membrane</location>
        <topology evidence="1">Single-pass membrane protein</topology>
    </subcellularLocation>
</comment>
<dbReference type="PANTHER" id="PTHR36985">
    <property type="entry name" value="TRANSLOCATION AND ASSEMBLY MODULE SUBUNIT TAMB"/>
    <property type="match status" value="1"/>
</dbReference>
<dbReference type="AlphaFoldDB" id="A0A7L5JRS4"/>
<proteinExistence type="predicted"/>
<dbReference type="PANTHER" id="PTHR36985:SF1">
    <property type="entry name" value="TRANSLOCATION AND ASSEMBLY MODULE SUBUNIT TAMB"/>
    <property type="match status" value="1"/>
</dbReference>
<reference evidence="7 8" key="1">
    <citation type="submission" date="2019-05" db="EMBL/GenBank/DDBJ databases">
        <title>Arcobacter cibarius and Arcobacter thereius providing challenges in identification an antibiotic susceptibility and Quinolone resistance.</title>
        <authorList>
            <person name="Busch A."/>
            <person name="Hanel I."/>
            <person name="Hotzel H."/>
            <person name="Tomaso H."/>
        </authorList>
    </citation>
    <scope>NUCLEOTIDE SEQUENCE [LARGE SCALE GENOMIC DNA]</scope>
    <source>
        <strain evidence="7 8">16CS0831-2</strain>
    </source>
</reference>
<evidence type="ECO:0000313" key="8">
    <source>
        <dbReference type="Proteomes" id="UP000305417"/>
    </source>
</evidence>
<evidence type="ECO:0000313" key="7">
    <source>
        <dbReference type="EMBL" id="TLS96477.1"/>
    </source>
</evidence>
<dbReference type="EMBL" id="VBUC01000030">
    <property type="protein sequence ID" value="TLS96477.1"/>
    <property type="molecule type" value="Genomic_DNA"/>
</dbReference>
<dbReference type="OrthoDB" id="5348023at2"/>
<keyword evidence="8" id="KW-1185">Reference proteome</keyword>
<dbReference type="RefSeq" id="WP_024774723.1">
    <property type="nucleotide sequence ID" value="NZ_CP054051.1"/>
</dbReference>
<feature type="domain" description="Translocation and assembly module TamB C-terminal" evidence="5">
    <location>
        <begin position="652"/>
        <end position="963"/>
    </location>
</feature>
<dbReference type="KEGG" id="acib:ACBT_1822"/>